<keyword evidence="2" id="KW-1185">Reference proteome</keyword>
<proteinExistence type="predicted"/>
<protein>
    <submittedName>
        <fullName evidence="1">Uncharacterized protein</fullName>
    </submittedName>
</protein>
<dbReference type="KEGG" id="iis:EYM_01530"/>
<sequence length="195" mass="22449">MKITKVEVEMEVNSSNYLELVVLSDLITSLNVTKVYSPKVIGTELKYVEGLFVPKWRSKRLEGTREVIGSVLPFLIEGDVKASLWFQSPHPQGGVPDVMMSFGWEVSVSDNIVNFAEPAWRIERIGRSVRLEGLWWKPDLVIEVKRTPKRARTYPARKRLMVSLVEGEVTGWEVVELRSLREVIRKFIHELAHVY</sequence>
<dbReference type="RefSeq" id="WP_075049347.1">
    <property type="nucleotide sequence ID" value="NZ_CP006867.1"/>
</dbReference>
<dbReference type="EMBL" id="CP006867">
    <property type="protein sequence ID" value="ALU12218.1"/>
    <property type="molecule type" value="Genomic_DNA"/>
</dbReference>
<evidence type="ECO:0000313" key="1">
    <source>
        <dbReference type="EMBL" id="ALU12218.1"/>
    </source>
</evidence>
<dbReference type="STRING" id="940295.EYM_01530"/>
<dbReference type="OrthoDB" id="387029at2157"/>
<organism evidence="1 2">
    <name type="scientific">Ignicoccus islandicus DSM 13165</name>
    <dbReference type="NCBI Taxonomy" id="940295"/>
    <lineage>
        <taxon>Archaea</taxon>
        <taxon>Thermoproteota</taxon>
        <taxon>Thermoprotei</taxon>
        <taxon>Desulfurococcales</taxon>
        <taxon>Desulfurococcaceae</taxon>
        <taxon>Ignicoccus</taxon>
    </lineage>
</organism>
<dbReference type="GeneID" id="30679714"/>
<reference evidence="1 2" key="1">
    <citation type="submission" date="2013-11" db="EMBL/GenBank/DDBJ databases">
        <title>Comparative genomics of Ignicoccus.</title>
        <authorList>
            <person name="Podar M."/>
        </authorList>
    </citation>
    <scope>NUCLEOTIDE SEQUENCE [LARGE SCALE GENOMIC DNA]</scope>
    <source>
        <strain evidence="1 2">DSM 13165</strain>
    </source>
</reference>
<accession>A0A0U3DXJ5</accession>
<name>A0A0U3DXJ5_9CREN</name>
<gene>
    <name evidence="1" type="ORF">EYM_01530</name>
</gene>
<dbReference type="AlphaFoldDB" id="A0A0U3DXJ5"/>
<dbReference type="Proteomes" id="UP000060778">
    <property type="component" value="Chromosome"/>
</dbReference>
<evidence type="ECO:0000313" key="2">
    <source>
        <dbReference type="Proteomes" id="UP000060778"/>
    </source>
</evidence>